<accession>A0A220S363</accession>
<keyword evidence="3" id="KW-1185">Reference proteome</keyword>
<dbReference type="InterPro" id="IPR050744">
    <property type="entry name" value="AI-2_Isomerase_LsrG"/>
</dbReference>
<dbReference type="Proteomes" id="UP000198238">
    <property type="component" value="Chromosome"/>
</dbReference>
<gene>
    <name evidence="2" type="ORF">BG910_09175</name>
</gene>
<dbReference type="Gene3D" id="3.30.70.100">
    <property type="match status" value="1"/>
</dbReference>
<dbReference type="InterPro" id="IPR007138">
    <property type="entry name" value="ABM_dom"/>
</dbReference>
<dbReference type="AlphaFoldDB" id="A0A220S363"/>
<dbReference type="Pfam" id="PF03992">
    <property type="entry name" value="ABM"/>
    <property type="match status" value="1"/>
</dbReference>
<dbReference type="SUPFAM" id="SSF54909">
    <property type="entry name" value="Dimeric alpha+beta barrel"/>
    <property type="match status" value="1"/>
</dbReference>
<dbReference type="EMBL" id="CP022278">
    <property type="protein sequence ID" value="ASK27882.1"/>
    <property type="molecule type" value="Genomic_DNA"/>
</dbReference>
<dbReference type="PANTHER" id="PTHR33336:SF3">
    <property type="entry name" value="ABM DOMAIN-CONTAINING PROTEIN"/>
    <property type="match status" value="1"/>
</dbReference>
<proteinExistence type="predicted"/>
<keyword evidence="2" id="KW-0560">Oxidoreductase</keyword>
<organism evidence="2 3">
    <name type="scientific">Neisseria chenwenguii</name>
    <dbReference type="NCBI Taxonomy" id="1853278"/>
    <lineage>
        <taxon>Bacteria</taxon>
        <taxon>Pseudomonadati</taxon>
        <taxon>Pseudomonadota</taxon>
        <taxon>Betaproteobacteria</taxon>
        <taxon>Neisseriales</taxon>
        <taxon>Neisseriaceae</taxon>
        <taxon>Neisseria</taxon>
    </lineage>
</organism>
<protein>
    <submittedName>
        <fullName evidence="2">Antibiotic biosynthesis monooxygenase</fullName>
    </submittedName>
</protein>
<dbReference type="PROSITE" id="PS51725">
    <property type="entry name" value="ABM"/>
    <property type="match status" value="1"/>
</dbReference>
<evidence type="ECO:0000259" key="1">
    <source>
        <dbReference type="PROSITE" id="PS51725"/>
    </source>
</evidence>
<dbReference type="InterPro" id="IPR011008">
    <property type="entry name" value="Dimeric_a/b-barrel"/>
</dbReference>
<dbReference type="PANTHER" id="PTHR33336">
    <property type="entry name" value="QUINOL MONOOXYGENASE YGIN-RELATED"/>
    <property type="match status" value="1"/>
</dbReference>
<name>A0A220S363_9NEIS</name>
<dbReference type="RefSeq" id="WP_089036577.1">
    <property type="nucleotide sequence ID" value="NZ_CP022278.1"/>
</dbReference>
<sequence length="99" mass="11406">MSIKITAVITVKPECRQELQEVFQALIPASRREAGNIRYDLHQDLQNENRFVFFENWRDQAAVDEHNASAHFQAFVDAIEGKTDVLDIIVMRDVSENSD</sequence>
<dbReference type="GO" id="GO:0005829">
    <property type="term" value="C:cytosol"/>
    <property type="evidence" value="ECO:0007669"/>
    <property type="project" value="TreeGrafter"/>
</dbReference>
<feature type="domain" description="ABM" evidence="1">
    <location>
        <begin position="3"/>
        <end position="94"/>
    </location>
</feature>
<dbReference type="GO" id="GO:0004497">
    <property type="term" value="F:monooxygenase activity"/>
    <property type="evidence" value="ECO:0007669"/>
    <property type="project" value="UniProtKB-KW"/>
</dbReference>
<dbReference type="KEGG" id="nei:BG910_09175"/>
<keyword evidence="2" id="KW-0503">Monooxygenase</keyword>
<evidence type="ECO:0000313" key="3">
    <source>
        <dbReference type="Proteomes" id="UP000198238"/>
    </source>
</evidence>
<reference evidence="2 3" key="1">
    <citation type="submission" date="2017-06" db="EMBL/GenBank/DDBJ databases">
        <title>Neisseria chenwenguii sp. nov., isolated from the intestinal contents of Tibetan Plateau Pika in Yushu, Qinghai Province, China.</title>
        <authorList>
            <person name="Zhang G."/>
        </authorList>
    </citation>
    <scope>NUCLEOTIDE SEQUENCE [LARGE SCALE GENOMIC DNA]</scope>
    <source>
        <strain evidence="2 3">10023</strain>
    </source>
</reference>
<evidence type="ECO:0000313" key="2">
    <source>
        <dbReference type="EMBL" id="ASK27882.1"/>
    </source>
</evidence>